<dbReference type="InterPro" id="IPR001857">
    <property type="entry name" value="Ribosomal_bL19"/>
</dbReference>
<evidence type="ECO:0000256" key="4">
    <source>
        <dbReference type="SAM" id="MobiDB-lite"/>
    </source>
</evidence>
<proteinExistence type="inferred from homology"/>
<dbReference type="Proteomes" id="UP001610335">
    <property type="component" value="Unassembled WGS sequence"/>
</dbReference>
<dbReference type="EMBL" id="JBFXLS010000047">
    <property type="protein sequence ID" value="KAL2824060.1"/>
    <property type="molecule type" value="Genomic_DNA"/>
</dbReference>
<feature type="compositionally biased region" description="Low complexity" evidence="4">
    <location>
        <begin position="29"/>
        <end position="39"/>
    </location>
</feature>
<evidence type="ECO:0000256" key="1">
    <source>
        <dbReference type="ARBA" id="ARBA00005781"/>
    </source>
</evidence>
<evidence type="ECO:0000256" key="2">
    <source>
        <dbReference type="ARBA" id="ARBA00022980"/>
    </source>
</evidence>
<evidence type="ECO:0000313" key="6">
    <source>
        <dbReference type="Proteomes" id="UP001610335"/>
    </source>
</evidence>
<keyword evidence="2" id="KW-0689">Ribosomal protein</keyword>
<dbReference type="Pfam" id="PF01245">
    <property type="entry name" value="Ribosomal_L19"/>
    <property type="match status" value="1"/>
</dbReference>
<dbReference type="PANTHER" id="PTHR15680:SF9">
    <property type="entry name" value="LARGE RIBOSOMAL SUBUNIT PROTEIN BL19M"/>
    <property type="match status" value="1"/>
</dbReference>
<dbReference type="InterPro" id="IPR008991">
    <property type="entry name" value="Translation_prot_SH3-like_sf"/>
</dbReference>
<keyword evidence="3" id="KW-0687">Ribonucleoprotein</keyword>
<comment type="similarity">
    <text evidence="1">Belongs to the bacterial ribosomal protein bL19 family.</text>
</comment>
<evidence type="ECO:0000313" key="5">
    <source>
        <dbReference type="EMBL" id="KAL2824060.1"/>
    </source>
</evidence>
<comment type="caution">
    <text evidence="5">The sequence shown here is derived from an EMBL/GenBank/DDBJ whole genome shotgun (WGS) entry which is preliminary data.</text>
</comment>
<accession>A0ABR4I8J9</accession>
<dbReference type="InterPro" id="IPR038657">
    <property type="entry name" value="Ribosomal_bL19_sf"/>
</dbReference>
<gene>
    <name evidence="5" type="ORF">BDW59DRAFT_148112</name>
</gene>
<organism evidence="5 6">
    <name type="scientific">Aspergillus cavernicola</name>
    <dbReference type="NCBI Taxonomy" id="176166"/>
    <lineage>
        <taxon>Eukaryota</taxon>
        <taxon>Fungi</taxon>
        <taxon>Dikarya</taxon>
        <taxon>Ascomycota</taxon>
        <taxon>Pezizomycotina</taxon>
        <taxon>Eurotiomycetes</taxon>
        <taxon>Eurotiomycetidae</taxon>
        <taxon>Eurotiales</taxon>
        <taxon>Aspergillaceae</taxon>
        <taxon>Aspergillus</taxon>
        <taxon>Aspergillus subgen. Nidulantes</taxon>
    </lineage>
</organism>
<name>A0ABR4I8J9_9EURO</name>
<reference evidence="5 6" key="1">
    <citation type="submission" date="2024-07" db="EMBL/GenBank/DDBJ databases">
        <title>Section-level genome sequencing and comparative genomics of Aspergillus sections Usti and Cavernicolus.</title>
        <authorList>
            <consortium name="Lawrence Berkeley National Laboratory"/>
            <person name="Nybo J.L."/>
            <person name="Vesth T.C."/>
            <person name="Theobald S."/>
            <person name="Frisvad J.C."/>
            <person name="Larsen T.O."/>
            <person name="Kjaerboelling I."/>
            <person name="Rothschild-Mancinelli K."/>
            <person name="Lyhne E.K."/>
            <person name="Kogle M.E."/>
            <person name="Barry K."/>
            <person name="Clum A."/>
            <person name="Na H."/>
            <person name="Ledsgaard L."/>
            <person name="Lin J."/>
            <person name="Lipzen A."/>
            <person name="Kuo A."/>
            <person name="Riley R."/>
            <person name="Mondo S."/>
            <person name="LaButti K."/>
            <person name="Haridas S."/>
            <person name="Pangalinan J."/>
            <person name="Salamov A.A."/>
            <person name="Simmons B.A."/>
            <person name="Magnuson J.K."/>
            <person name="Chen J."/>
            <person name="Drula E."/>
            <person name="Henrissat B."/>
            <person name="Wiebenga A."/>
            <person name="Lubbers R.J."/>
            <person name="Gomes A.C."/>
            <person name="Makela M.R."/>
            <person name="Stajich J."/>
            <person name="Grigoriev I.V."/>
            <person name="Mortensen U.H."/>
            <person name="De vries R.P."/>
            <person name="Baker S.E."/>
            <person name="Andersen M.R."/>
        </authorList>
    </citation>
    <scope>NUCLEOTIDE SEQUENCE [LARGE SCALE GENOMIC DNA]</scope>
    <source>
        <strain evidence="5 6">CBS 600.67</strain>
    </source>
</reference>
<dbReference type="PANTHER" id="PTHR15680">
    <property type="entry name" value="RIBOSOMAL PROTEIN L19"/>
    <property type="match status" value="1"/>
</dbReference>
<keyword evidence="6" id="KW-1185">Reference proteome</keyword>
<dbReference type="SUPFAM" id="SSF50104">
    <property type="entry name" value="Translation proteins SH3-like domain"/>
    <property type="match status" value="1"/>
</dbReference>
<protein>
    <submittedName>
        <fullName evidence="5">Translation protein SH3-like domain-containing protein</fullName>
    </submittedName>
</protein>
<evidence type="ECO:0000256" key="3">
    <source>
        <dbReference type="ARBA" id="ARBA00023274"/>
    </source>
</evidence>
<sequence>MASFSQLARQLGCSRPLLKPQPLIQSQISSRSITSAYSPKPEHAPFPTKIPEQFLSQIPDRFKPRIQKRMKIYPPPPSARAACKDPITTVKESQLAVLDPTGERGTLFDYRRNPRSVRVGDILRVVFKNGDPFSGVCLSIKLCGIDTSFLLRNELTRVGVEMMVKVYSPNVQSVEIVQRTQKRKRRARLYYMRKPKHDMRSVENVVSNYLRQQSALTGQRPSSGKKR</sequence>
<dbReference type="Gene3D" id="2.30.30.790">
    <property type="match status" value="1"/>
</dbReference>
<feature type="region of interest" description="Disordered" evidence="4">
    <location>
        <begin position="29"/>
        <end position="49"/>
    </location>
</feature>